<protein>
    <submittedName>
        <fullName evidence="2">Uncharacterized protein</fullName>
    </submittedName>
</protein>
<feature type="region of interest" description="Disordered" evidence="1">
    <location>
        <begin position="244"/>
        <end position="377"/>
    </location>
</feature>
<feature type="compositionally biased region" description="Low complexity" evidence="1">
    <location>
        <begin position="273"/>
        <end position="285"/>
    </location>
</feature>
<feature type="compositionally biased region" description="Basic residues" evidence="1">
    <location>
        <begin position="253"/>
        <end position="263"/>
    </location>
</feature>
<organism evidence="2 3">
    <name type="scientific">Chara braunii</name>
    <name type="common">Braun's stonewort</name>
    <dbReference type="NCBI Taxonomy" id="69332"/>
    <lineage>
        <taxon>Eukaryota</taxon>
        <taxon>Viridiplantae</taxon>
        <taxon>Streptophyta</taxon>
        <taxon>Charophyceae</taxon>
        <taxon>Charales</taxon>
        <taxon>Characeae</taxon>
        <taxon>Chara</taxon>
    </lineage>
</organism>
<feature type="compositionally biased region" description="Low complexity" evidence="1">
    <location>
        <begin position="714"/>
        <end position="728"/>
    </location>
</feature>
<evidence type="ECO:0000313" key="2">
    <source>
        <dbReference type="EMBL" id="GBG83396.1"/>
    </source>
</evidence>
<accession>A0A388LM36</accession>
<feature type="compositionally biased region" description="Polar residues" evidence="1">
    <location>
        <begin position="301"/>
        <end position="310"/>
    </location>
</feature>
<dbReference type="EMBL" id="BFEA01000437">
    <property type="protein sequence ID" value="GBG83396.1"/>
    <property type="molecule type" value="Genomic_DNA"/>
</dbReference>
<comment type="caution">
    <text evidence="2">The sequence shown here is derived from an EMBL/GenBank/DDBJ whole genome shotgun (WGS) entry which is preliminary data.</text>
</comment>
<feature type="compositionally biased region" description="Basic and acidic residues" evidence="1">
    <location>
        <begin position="348"/>
        <end position="369"/>
    </location>
</feature>
<dbReference type="AlphaFoldDB" id="A0A388LM36"/>
<keyword evidence="3" id="KW-1185">Reference proteome</keyword>
<gene>
    <name evidence="2" type="ORF">CBR_g37110</name>
</gene>
<proteinExistence type="predicted"/>
<sequence length="748" mass="83935">MCYDEGICPEDVPFEDVVIDGNEAVVTVDKRFDEIKIQWLKERTVVVIFRDEARELPRRVKEDIVRAYENGWKKDVIFDPPVGRGRVKFEAANVISYVSRDKVVADWMISEGSAEVKLKGKRYVFETKPWMPRAEWKEFRRLEMENTFWVLAIQVPLDAYCYLRASITKVIGPVTKMESPDQVNSNPKLLNVKCEIEPEFRSRFKDRLWVCTIQGDMVEVKLASADTPYCTNCKWYFHTDEQCTRNRDNPNGRRSRFRPNRRAKAYESDEDSTSVSSSSRSDAGSLNHRRRGGTKYKGPLSHQNSRNTVMRSRTPSPPPPSPRPLPAAGPTAGLNSIVNLVFSPGPLQEHDPYEDYRRSGMEHQPRTQREFIPPPPNPYLESAMVFLLKAAAPLGGSEPAPPDTEQDRSHPQIGGLIRPNPTRARPGSGNEEGIETTWVQESQPRPPMHEAAATSAVEVHGRSTRGQSPLKAPRTVRSSTSQQLLLEAAPRAECPTAERSQRSMSSKAESSSSAHSERSAHSVHSGSRLVTPQTGVKTSRSRRAITATKAQTASLEKWLVLLICSIVNGAIHVIAWQPENSKTTFLSQKTEEPVTPQTILTAAKNIFKDKFPLRMVPDMALPRFYQEQTNRTCKIFTLLLDAFISTDKLEPLLLEGLRMIPLSIFIEEDMDSLQQMQVLHVSDAGFLSKLNEKLPRNKQLQSLYLNNTLAQKWAPSSSAGPPARSGARQAHANGIPIQSRGPGPRMNG</sequence>
<feature type="region of interest" description="Disordered" evidence="1">
    <location>
        <begin position="714"/>
        <end position="748"/>
    </location>
</feature>
<evidence type="ECO:0000313" key="3">
    <source>
        <dbReference type="Proteomes" id="UP000265515"/>
    </source>
</evidence>
<feature type="compositionally biased region" description="Low complexity" evidence="1">
    <location>
        <begin position="502"/>
        <end position="514"/>
    </location>
</feature>
<evidence type="ECO:0000256" key="1">
    <source>
        <dbReference type="SAM" id="MobiDB-lite"/>
    </source>
</evidence>
<dbReference type="Proteomes" id="UP000265515">
    <property type="component" value="Unassembled WGS sequence"/>
</dbReference>
<feature type="compositionally biased region" description="Pro residues" evidence="1">
    <location>
        <begin position="315"/>
        <end position="327"/>
    </location>
</feature>
<reference evidence="2 3" key="1">
    <citation type="journal article" date="2018" name="Cell">
        <title>The Chara Genome: Secondary Complexity and Implications for Plant Terrestrialization.</title>
        <authorList>
            <person name="Nishiyama T."/>
            <person name="Sakayama H."/>
            <person name="Vries J.D."/>
            <person name="Buschmann H."/>
            <person name="Saint-Marcoux D."/>
            <person name="Ullrich K.K."/>
            <person name="Haas F.B."/>
            <person name="Vanderstraeten L."/>
            <person name="Becker D."/>
            <person name="Lang D."/>
            <person name="Vosolsobe S."/>
            <person name="Rombauts S."/>
            <person name="Wilhelmsson P.K.I."/>
            <person name="Janitza P."/>
            <person name="Kern R."/>
            <person name="Heyl A."/>
            <person name="Rumpler F."/>
            <person name="Villalobos L.I.A.C."/>
            <person name="Clay J.M."/>
            <person name="Skokan R."/>
            <person name="Toyoda A."/>
            <person name="Suzuki Y."/>
            <person name="Kagoshima H."/>
            <person name="Schijlen E."/>
            <person name="Tajeshwar N."/>
            <person name="Catarino B."/>
            <person name="Hetherington A.J."/>
            <person name="Saltykova A."/>
            <person name="Bonnot C."/>
            <person name="Breuninger H."/>
            <person name="Symeonidi A."/>
            <person name="Radhakrishnan G.V."/>
            <person name="Van Nieuwerburgh F."/>
            <person name="Deforce D."/>
            <person name="Chang C."/>
            <person name="Karol K.G."/>
            <person name="Hedrich R."/>
            <person name="Ulvskov P."/>
            <person name="Glockner G."/>
            <person name="Delwiche C.F."/>
            <person name="Petrasek J."/>
            <person name="Van de Peer Y."/>
            <person name="Friml J."/>
            <person name="Beilby M."/>
            <person name="Dolan L."/>
            <person name="Kohara Y."/>
            <person name="Sugano S."/>
            <person name="Fujiyama A."/>
            <person name="Delaux P.-M."/>
            <person name="Quint M."/>
            <person name="TheiBen G."/>
            <person name="Hagemann M."/>
            <person name="Harholt J."/>
            <person name="Dunand C."/>
            <person name="Zachgo S."/>
            <person name="Langdale J."/>
            <person name="Maumus F."/>
            <person name="Straeten D.V.D."/>
            <person name="Gould S.B."/>
            <person name="Rensing S.A."/>
        </authorList>
    </citation>
    <scope>NUCLEOTIDE SEQUENCE [LARGE SCALE GENOMIC DNA]</scope>
    <source>
        <strain evidence="2 3">S276</strain>
    </source>
</reference>
<feature type="region of interest" description="Disordered" evidence="1">
    <location>
        <begin position="393"/>
        <end position="543"/>
    </location>
</feature>
<name>A0A388LM36_CHABU</name>
<dbReference type="Gramene" id="GBG83396">
    <property type="protein sequence ID" value="GBG83396"/>
    <property type="gene ID" value="CBR_g37110"/>
</dbReference>
<feature type="compositionally biased region" description="Polar residues" evidence="1">
    <location>
        <begin position="528"/>
        <end position="538"/>
    </location>
</feature>